<evidence type="ECO:0000256" key="5">
    <source>
        <dbReference type="ARBA" id="ARBA00022833"/>
    </source>
</evidence>
<evidence type="ECO:0000313" key="11">
    <source>
        <dbReference type="Proteomes" id="UP000799777"/>
    </source>
</evidence>
<evidence type="ECO:0000313" key="10">
    <source>
        <dbReference type="EMBL" id="KAF2032070.1"/>
    </source>
</evidence>
<dbReference type="PROSITE" id="PS50157">
    <property type="entry name" value="ZINC_FINGER_C2H2_2"/>
    <property type="match status" value="5"/>
</dbReference>
<feature type="region of interest" description="Disordered" evidence="8">
    <location>
        <begin position="234"/>
        <end position="262"/>
    </location>
</feature>
<keyword evidence="6" id="KW-0539">Nucleus</keyword>
<dbReference type="Pfam" id="PF00096">
    <property type="entry name" value="zf-C2H2"/>
    <property type="match status" value="2"/>
</dbReference>
<evidence type="ECO:0000259" key="9">
    <source>
        <dbReference type="PROSITE" id="PS50157"/>
    </source>
</evidence>
<proteinExistence type="predicted"/>
<dbReference type="EMBL" id="ML978175">
    <property type="protein sequence ID" value="KAF2032070.1"/>
    <property type="molecule type" value="Genomic_DNA"/>
</dbReference>
<dbReference type="InterPro" id="IPR013087">
    <property type="entry name" value="Znf_C2H2_type"/>
</dbReference>
<evidence type="ECO:0000256" key="4">
    <source>
        <dbReference type="ARBA" id="ARBA00022771"/>
    </source>
</evidence>
<evidence type="ECO:0000256" key="3">
    <source>
        <dbReference type="ARBA" id="ARBA00022737"/>
    </source>
</evidence>
<evidence type="ECO:0000256" key="2">
    <source>
        <dbReference type="ARBA" id="ARBA00022723"/>
    </source>
</evidence>
<dbReference type="PANTHER" id="PTHR16515:SF66">
    <property type="entry name" value="C2H2-TYPE DOMAIN-CONTAINING PROTEIN"/>
    <property type="match status" value="1"/>
</dbReference>
<dbReference type="Proteomes" id="UP000799777">
    <property type="component" value="Unassembled WGS sequence"/>
</dbReference>
<dbReference type="InterPro" id="IPR036236">
    <property type="entry name" value="Znf_C2H2_sf"/>
</dbReference>
<dbReference type="SUPFAM" id="SSF57667">
    <property type="entry name" value="beta-beta-alpha zinc fingers"/>
    <property type="match status" value="2"/>
</dbReference>
<keyword evidence="11" id="KW-1185">Reference proteome</keyword>
<gene>
    <name evidence="10" type="ORF">EK21DRAFT_87451</name>
</gene>
<accession>A0A9P4LPC5</accession>
<organism evidence="10 11">
    <name type="scientific">Setomelanomma holmii</name>
    <dbReference type="NCBI Taxonomy" id="210430"/>
    <lineage>
        <taxon>Eukaryota</taxon>
        <taxon>Fungi</taxon>
        <taxon>Dikarya</taxon>
        <taxon>Ascomycota</taxon>
        <taxon>Pezizomycotina</taxon>
        <taxon>Dothideomycetes</taxon>
        <taxon>Pleosporomycetidae</taxon>
        <taxon>Pleosporales</taxon>
        <taxon>Pleosporineae</taxon>
        <taxon>Phaeosphaeriaceae</taxon>
        <taxon>Setomelanomma</taxon>
    </lineage>
</organism>
<dbReference type="PANTHER" id="PTHR16515">
    <property type="entry name" value="PR DOMAIN ZINC FINGER PROTEIN"/>
    <property type="match status" value="1"/>
</dbReference>
<dbReference type="InterPro" id="IPR050331">
    <property type="entry name" value="Zinc_finger"/>
</dbReference>
<feature type="domain" description="C2H2-type" evidence="9">
    <location>
        <begin position="443"/>
        <end position="470"/>
    </location>
</feature>
<dbReference type="GO" id="GO:0010468">
    <property type="term" value="P:regulation of gene expression"/>
    <property type="evidence" value="ECO:0007669"/>
    <property type="project" value="TreeGrafter"/>
</dbReference>
<keyword evidence="3" id="KW-0677">Repeat</keyword>
<feature type="compositionally biased region" description="Basic and acidic residues" evidence="8">
    <location>
        <begin position="1"/>
        <end position="25"/>
    </location>
</feature>
<dbReference type="FunFam" id="3.30.160.60:FF:002061">
    <property type="entry name" value="Uncharacterized protein"/>
    <property type="match status" value="1"/>
</dbReference>
<comment type="subcellular location">
    <subcellularLocation>
        <location evidence="1">Nucleus</location>
    </subcellularLocation>
</comment>
<dbReference type="OrthoDB" id="3800855at2759"/>
<feature type="domain" description="C2H2-type" evidence="9">
    <location>
        <begin position="363"/>
        <end position="393"/>
    </location>
</feature>
<feature type="domain" description="C2H2-type" evidence="9">
    <location>
        <begin position="417"/>
        <end position="444"/>
    </location>
</feature>
<feature type="domain" description="C2H2-type" evidence="9">
    <location>
        <begin position="336"/>
        <end position="363"/>
    </location>
</feature>
<dbReference type="AlphaFoldDB" id="A0A9P4LPC5"/>
<protein>
    <recommendedName>
        <fullName evidence="9">C2H2-type domain-containing protein</fullName>
    </recommendedName>
</protein>
<dbReference type="GO" id="GO:0008270">
    <property type="term" value="F:zinc ion binding"/>
    <property type="evidence" value="ECO:0007669"/>
    <property type="project" value="UniProtKB-KW"/>
</dbReference>
<evidence type="ECO:0000256" key="1">
    <source>
        <dbReference type="ARBA" id="ARBA00004123"/>
    </source>
</evidence>
<keyword evidence="5" id="KW-0862">Zinc</keyword>
<dbReference type="Gene3D" id="3.30.160.60">
    <property type="entry name" value="Classic Zinc Finger"/>
    <property type="match status" value="3"/>
</dbReference>
<evidence type="ECO:0000256" key="7">
    <source>
        <dbReference type="PROSITE-ProRule" id="PRU00042"/>
    </source>
</evidence>
<evidence type="ECO:0000256" key="8">
    <source>
        <dbReference type="SAM" id="MobiDB-lite"/>
    </source>
</evidence>
<sequence length="501" mass="55737">MSRELHDGAHDLKAVDDLSPSRDDTQTAATSSVTSIANNTGDMLADPFDYRAQDSPWGTDFVFSLPEFRYDSIHDLLGQDTHSQAQAFDIPWSSTHLNYGSYLDLGEPSDSQTAFEQSTQPLTYASASTSNYLGSHPSSWIGSLESQYSLSCETEASPALGGSTVSTTSSASADVLSCHTCGARFTGRYRRGNRARHERLNHGSNKTYHCEAAGCEKTFLRQDARLKHYRKRHPDLARNCGPTTRRHSVWQDLGTSSTDKDQDRDLLTTKHAKLSLTQEPPEYDDVLAYTTLKQESTRQEDSSMTSVDNTPGSDTLELAEVKGHSATSSAAGESSLICIKCRKSFQRPADLRRHMHQHEDPKFSCEAPGCVRTFYRKDKLRDHVDKMHDGTVTTNKDGSLQVGIPNETLVPQPATLHICSNCGKHFETQGQLNRHVKTHSKPYQCDECEKSFALNADLKRHKASHASAQEAACHCEVEGCDFETLRRDNLRRHMKNQHGVP</sequence>
<feature type="domain" description="C2H2-type" evidence="9">
    <location>
        <begin position="208"/>
        <end position="233"/>
    </location>
</feature>
<keyword evidence="2" id="KW-0479">Metal-binding</keyword>
<evidence type="ECO:0000256" key="6">
    <source>
        <dbReference type="ARBA" id="ARBA00023242"/>
    </source>
</evidence>
<comment type="caution">
    <text evidence="10">The sequence shown here is derived from an EMBL/GenBank/DDBJ whole genome shotgun (WGS) entry which is preliminary data.</text>
</comment>
<reference evidence="10" key="1">
    <citation type="journal article" date="2020" name="Stud. Mycol.">
        <title>101 Dothideomycetes genomes: a test case for predicting lifestyles and emergence of pathogens.</title>
        <authorList>
            <person name="Haridas S."/>
            <person name="Albert R."/>
            <person name="Binder M."/>
            <person name="Bloem J."/>
            <person name="Labutti K."/>
            <person name="Salamov A."/>
            <person name="Andreopoulos B."/>
            <person name="Baker S."/>
            <person name="Barry K."/>
            <person name="Bills G."/>
            <person name="Bluhm B."/>
            <person name="Cannon C."/>
            <person name="Castanera R."/>
            <person name="Culley D."/>
            <person name="Daum C."/>
            <person name="Ezra D."/>
            <person name="Gonzalez J."/>
            <person name="Henrissat B."/>
            <person name="Kuo A."/>
            <person name="Liang C."/>
            <person name="Lipzen A."/>
            <person name="Lutzoni F."/>
            <person name="Magnuson J."/>
            <person name="Mondo S."/>
            <person name="Nolan M."/>
            <person name="Ohm R."/>
            <person name="Pangilinan J."/>
            <person name="Park H.-J."/>
            <person name="Ramirez L."/>
            <person name="Alfaro M."/>
            <person name="Sun H."/>
            <person name="Tritt A."/>
            <person name="Yoshinaga Y."/>
            <person name="Zwiers L.-H."/>
            <person name="Turgeon B."/>
            <person name="Goodwin S."/>
            <person name="Spatafora J."/>
            <person name="Crous P."/>
            <person name="Grigoriev I."/>
        </authorList>
    </citation>
    <scope>NUCLEOTIDE SEQUENCE</scope>
    <source>
        <strain evidence="10">CBS 110217</strain>
    </source>
</reference>
<dbReference type="SMART" id="SM00355">
    <property type="entry name" value="ZnF_C2H2"/>
    <property type="match status" value="7"/>
</dbReference>
<keyword evidence="4 7" id="KW-0863">Zinc-finger</keyword>
<feature type="region of interest" description="Disordered" evidence="8">
    <location>
        <begin position="1"/>
        <end position="34"/>
    </location>
</feature>
<dbReference type="GO" id="GO:0005634">
    <property type="term" value="C:nucleus"/>
    <property type="evidence" value="ECO:0007669"/>
    <property type="project" value="UniProtKB-SubCell"/>
</dbReference>
<dbReference type="PROSITE" id="PS00028">
    <property type="entry name" value="ZINC_FINGER_C2H2_1"/>
    <property type="match status" value="5"/>
</dbReference>
<name>A0A9P4LPC5_9PLEO</name>